<dbReference type="EMBL" id="JAHRIO010072110">
    <property type="protein sequence ID" value="MEQ2182376.1"/>
    <property type="molecule type" value="Genomic_DNA"/>
</dbReference>
<dbReference type="SUPFAM" id="SSF56112">
    <property type="entry name" value="Protein kinase-like (PK-like)"/>
    <property type="match status" value="1"/>
</dbReference>
<evidence type="ECO:0008006" key="3">
    <source>
        <dbReference type="Google" id="ProtNLM"/>
    </source>
</evidence>
<gene>
    <name evidence="1" type="ORF">GOODEAATRI_021720</name>
</gene>
<feature type="non-terminal residue" evidence="1">
    <location>
        <position position="1"/>
    </location>
</feature>
<dbReference type="InterPro" id="IPR011009">
    <property type="entry name" value="Kinase-like_dom_sf"/>
</dbReference>
<evidence type="ECO:0000313" key="1">
    <source>
        <dbReference type="EMBL" id="MEQ2182376.1"/>
    </source>
</evidence>
<evidence type="ECO:0000313" key="2">
    <source>
        <dbReference type="Proteomes" id="UP001476798"/>
    </source>
</evidence>
<protein>
    <recommendedName>
        <fullName evidence="3">Protein kinase domain-containing protein</fullName>
    </recommendedName>
</protein>
<comment type="caution">
    <text evidence="1">The sequence shown here is derived from an EMBL/GenBank/DDBJ whole genome shotgun (WGS) entry which is preliminary data.</text>
</comment>
<name>A0ABV0PG41_9TELE</name>
<dbReference type="Gene3D" id="1.10.510.10">
    <property type="entry name" value="Transferase(Phosphotransferase) domain 1"/>
    <property type="match status" value="1"/>
</dbReference>
<dbReference type="Proteomes" id="UP001476798">
    <property type="component" value="Unassembled WGS sequence"/>
</dbReference>
<accession>A0ABV0PG41</accession>
<organism evidence="1 2">
    <name type="scientific">Goodea atripinnis</name>
    <dbReference type="NCBI Taxonomy" id="208336"/>
    <lineage>
        <taxon>Eukaryota</taxon>
        <taxon>Metazoa</taxon>
        <taxon>Chordata</taxon>
        <taxon>Craniata</taxon>
        <taxon>Vertebrata</taxon>
        <taxon>Euteleostomi</taxon>
        <taxon>Actinopterygii</taxon>
        <taxon>Neopterygii</taxon>
        <taxon>Teleostei</taxon>
        <taxon>Neoteleostei</taxon>
        <taxon>Acanthomorphata</taxon>
        <taxon>Ovalentaria</taxon>
        <taxon>Atherinomorphae</taxon>
        <taxon>Cyprinodontiformes</taxon>
        <taxon>Goodeidae</taxon>
        <taxon>Goodea</taxon>
    </lineage>
</organism>
<reference evidence="1 2" key="1">
    <citation type="submission" date="2021-06" db="EMBL/GenBank/DDBJ databases">
        <authorList>
            <person name="Palmer J.M."/>
        </authorList>
    </citation>
    <scope>NUCLEOTIDE SEQUENCE [LARGE SCALE GENOMIC DNA]</scope>
    <source>
        <strain evidence="1 2">GA_2019</strain>
        <tissue evidence="1">Muscle</tissue>
    </source>
</reference>
<keyword evidence="2" id="KW-1185">Reference proteome</keyword>
<sequence>TPAEHEAEMGIKSKEARKYIFNCLDDMMQVNMTSLEGTDILAEKADRREFIDLLKKMLTLDADKRITPMKTLNHPFVTMTHLLHFPHSSHVKSCFQNMDICKRRCSAFENGKNMFASSTTPSAATNLTVTFSSQLNQHNQVGTYSLIRPRNLMASTGGQSLSLSSNVPLINYQPGLYQQATINIPGLTQQSVPLQTRPTQLCAQTEPFQQTLIVCPPTIQSERLIQPVID</sequence>
<proteinExistence type="predicted"/>